<sequence length="334" mass="35587">MSRETPEIPVGAGRELGERARGTIDTPIEEVVDVGVISWFPSFGAQADAIRSKLRRAAREAWEERQDALLAERPDARDAVRPASWRASLRVLGFLGGATVVASVLVALGFSKGSTPPLPASTAAVVSGISSVVALLCLGGSLLFPTTMGRPSRLVSGPLWISAIAALGSAAALPLRPATWGSTTPVWWSVTAVTGVALLVLAVVVSVWRRRLAGAAPIDDDDVDTLRLSVVRQELERAVVEVEQAWRRVDPAVRDALLRERDVALATIAERTPGVLDPDWVRSMIPGTMMLPHVADQAHSSLHLGAAQKIDRAAGGPYGYFVGEARERGREPRA</sequence>
<gene>
    <name evidence="2" type="ORF">CLV49_1904</name>
    <name evidence="3" type="ORF">ELQ93_09700</name>
</gene>
<organism evidence="2 4">
    <name type="scientific">Labedella gwakjiensis</name>
    <dbReference type="NCBI Taxonomy" id="390269"/>
    <lineage>
        <taxon>Bacteria</taxon>
        <taxon>Bacillati</taxon>
        <taxon>Actinomycetota</taxon>
        <taxon>Actinomycetes</taxon>
        <taxon>Micrococcales</taxon>
        <taxon>Microbacteriaceae</taxon>
        <taxon>Labedella</taxon>
    </lineage>
</organism>
<feature type="transmembrane region" description="Helical" evidence="1">
    <location>
        <begin position="91"/>
        <end position="111"/>
    </location>
</feature>
<reference evidence="3 5" key="2">
    <citation type="submission" date="2018-12" db="EMBL/GenBank/DDBJ databases">
        <authorList>
            <person name="hu s."/>
            <person name="Xu Y."/>
            <person name="Xu B."/>
            <person name="Li F."/>
        </authorList>
    </citation>
    <scope>NUCLEOTIDE SEQUENCE [LARGE SCALE GENOMIC DNA]</scope>
    <source>
        <strain evidence="3 5">KSW2-17</strain>
    </source>
</reference>
<name>A0A2P8GWE4_9MICO</name>
<keyword evidence="1" id="KW-1133">Transmembrane helix</keyword>
<feature type="transmembrane region" description="Helical" evidence="1">
    <location>
        <begin position="187"/>
        <end position="208"/>
    </location>
</feature>
<evidence type="ECO:0000313" key="2">
    <source>
        <dbReference type="EMBL" id="PSL38287.1"/>
    </source>
</evidence>
<dbReference type="Proteomes" id="UP000241203">
    <property type="component" value="Unassembled WGS sequence"/>
</dbReference>
<protein>
    <submittedName>
        <fullName evidence="2">Uncharacterized protein</fullName>
    </submittedName>
</protein>
<accession>A0A2P8GWE4</accession>
<evidence type="ECO:0000313" key="5">
    <source>
        <dbReference type="Proteomes" id="UP000268291"/>
    </source>
</evidence>
<evidence type="ECO:0000256" key="1">
    <source>
        <dbReference type="SAM" id="Phobius"/>
    </source>
</evidence>
<evidence type="ECO:0000313" key="4">
    <source>
        <dbReference type="Proteomes" id="UP000241203"/>
    </source>
</evidence>
<evidence type="ECO:0000313" key="3">
    <source>
        <dbReference type="EMBL" id="RUQ87175.1"/>
    </source>
</evidence>
<dbReference type="AlphaFoldDB" id="A0A2P8GWE4"/>
<feature type="transmembrane region" description="Helical" evidence="1">
    <location>
        <begin position="157"/>
        <end position="175"/>
    </location>
</feature>
<dbReference type="RefSeq" id="WP_106563325.1">
    <property type="nucleotide sequence ID" value="NZ_PYAU01000001.1"/>
</dbReference>
<reference evidence="2 4" key="1">
    <citation type="submission" date="2018-03" db="EMBL/GenBank/DDBJ databases">
        <title>Genomic Encyclopedia of Archaeal and Bacterial Type Strains, Phase II (KMG-II): from individual species to whole genera.</title>
        <authorList>
            <person name="Goeker M."/>
        </authorList>
    </citation>
    <scope>NUCLEOTIDE SEQUENCE [LARGE SCALE GENOMIC DNA]</scope>
    <source>
        <strain evidence="2 4">DSM 21548</strain>
    </source>
</reference>
<comment type="caution">
    <text evidence="2">The sequence shown here is derived from an EMBL/GenBank/DDBJ whole genome shotgun (WGS) entry which is preliminary data.</text>
</comment>
<dbReference type="OrthoDB" id="5116380at2"/>
<keyword evidence="1" id="KW-0812">Transmembrane</keyword>
<keyword evidence="1" id="KW-0472">Membrane</keyword>
<dbReference type="EMBL" id="RZGY01000001">
    <property type="protein sequence ID" value="RUQ87175.1"/>
    <property type="molecule type" value="Genomic_DNA"/>
</dbReference>
<proteinExistence type="predicted"/>
<dbReference type="EMBL" id="PYAU01000001">
    <property type="protein sequence ID" value="PSL38287.1"/>
    <property type="molecule type" value="Genomic_DNA"/>
</dbReference>
<keyword evidence="5" id="KW-1185">Reference proteome</keyword>
<feature type="transmembrane region" description="Helical" evidence="1">
    <location>
        <begin position="123"/>
        <end position="145"/>
    </location>
</feature>
<dbReference type="Proteomes" id="UP000268291">
    <property type="component" value="Unassembled WGS sequence"/>
</dbReference>